<reference evidence="2" key="1">
    <citation type="submission" date="2022-02" db="EMBL/GenBank/DDBJ databases">
        <authorList>
            <person name="Giguere J D."/>
        </authorList>
    </citation>
    <scope>NUCLEOTIDE SEQUENCE</scope>
    <source>
        <strain evidence="2">CCAP 1055/1</strain>
    </source>
</reference>
<feature type="region of interest" description="Disordered" evidence="1">
    <location>
        <begin position="1"/>
        <end position="27"/>
    </location>
</feature>
<name>A0A8J9T6Y2_PHATR</name>
<evidence type="ECO:0000313" key="2">
    <source>
        <dbReference type="EMBL" id="CAG9286291.1"/>
    </source>
</evidence>
<dbReference type="Proteomes" id="UP000836788">
    <property type="component" value="Chromosome 22"/>
</dbReference>
<proteinExistence type="predicted"/>
<feature type="region of interest" description="Disordered" evidence="1">
    <location>
        <begin position="102"/>
        <end position="126"/>
    </location>
</feature>
<protein>
    <recommendedName>
        <fullName evidence="3">Little elongation complex subunit 2 C-terminal domain-containing protein</fullName>
    </recommendedName>
</protein>
<evidence type="ECO:0008006" key="3">
    <source>
        <dbReference type="Google" id="ProtNLM"/>
    </source>
</evidence>
<evidence type="ECO:0000256" key="1">
    <source>
        <dbReference type="SAM" id="MobiDB-lite"/>
    </source>
</evidence>
<organism evidence="2">
    <name type="scientific">Phaeodactylum tricornutum</name>
    <name type="common">Diatom</name>
    <dbReference type="NCBI Taxonomy" id="2850"/>
    <lineage>
        <taxon>Eukaryota</taxon>
        <taxon>Sar</taxon>
        <taxon>Stramenopiles</taxon>
        <taxon>Ochrophyta</taxon>
        <taxon>Bacillariophyta</taxon>
        <taxon>Bacillariophyceae</taxon>
        <taxon>Bacillariophycidae</taxon>
        <taxon>Naviculales</taxon>
        <taxon>Phaeodactylaceae</taxon>
        <taxon>Phaeodactylum</taxon>
    </lineage>
</organism>
<feature type="compositionally biased region" description="Polar residues" evidence="1">
    <location>
        <begin position="106"/>
        <end position="118"/>
    </location>
</feature>
<dbReference type="EMBL" id="OU594963">
    <property type="protein sequence ID" value="CAG9286291.1"/>
    <property type="molecule type" value="Genomic_DNA"/>
</dbReference>
<accession>A0A8J9T6Y2</accession>
<dbReference type="AlphaFoldDB" id="A0A8J9T6Y2"/>
<gene>
    <name evidence="2" type="ORF">PTTT1_LOCUS31836</name>
</gene>
<sequence>MESSVSSQRKRQRAHRNDNAVDWESLQASAGKESLSVLNEVPHVTDRPPTDSATFWNSFAAESRKRRHRPLPSSQALIATIDARGLSRSPCPLIRDFLASLGRVPSTPTSTSADTQGSVGDKPEDETANQPLLHAIDDAAKSTMTPGQHQRLRQLQAKGTSLSRQQLGELQKLRKLLIGEQRVYEKAVLEFWKSAADRVFLGLTDDRSKAHAFVQRFWSGGLLASTVVAGKCRQIISVQPEHSFSPERCEHELVGGPASQGAVCKLPDDGQEIALPSRPPRSHLPLHSDKQALQLAKTHNATLITSIETLEVLLQEPANSDWTLPYFCDGETYEIPILDAPLVHSVKTPRLCLEKAFRLGMTEWLESTSIQQAQQPTSGCPQSFIYILLVVPVLKQRSQRILVRRPRGLTDHSGQSLLLHSRIEYFPERGREQPSPSEKALWILDHVLQPTSHVVVGSIDPLRCTILRWDHVSLAHGLVHIPGPFGRSETSALKHWSRLMHILLAMQTIGRGQYVLSYPGQGISVPESGISVHLATPSIESMHREGQPSISPLAMNEKAVERAIRPWEWKADRMEYSFPIDNGQA</sequence>